<dbReference type="PANTHER" id="PTHR42901:SF1">
    <property type="entry name" value="ALCOHOL DEHYDROGENASE"/>
    <property type="match status" value="1"/>
</dbReference>
<dbReference type="PRINTS" id="PR00080">
    <property type="entry name" value="SDRFAMILY"/>
</dbReference>
<proteinExistence type="inferred from homology"/>
<sequence>MNILVTGASSGFGKSICQRLVAEGHYVVGFARRAEKLEVLKEQLGELFTPIVCDVADFASIDKAFSEVPEGSIDVLVNNAGLALGLEGMQNLAVSDWTTMINTNINGLVYFTQKVLPTMIAQNSGLIINMGSIAGTYPYPGGNIYGATKAFVKQFSLNLRTDLLGTQVRVTNIEPGLCGDTEFSNVRFKGNDDKAAKVYENVKYIMPEDIASTVSFLVSQPTHVNYNRIEMMPVSQASAPLAVHRQK</sequence>
<keyword evidence="2" id="KW-0560">Oxidoreductase</keyword>
<dbReference type="FunFam" id="3.40.50.720:FF:000047">
    <property type="entry name" value="NADP-dependent L-serine/L-allo-threonine dehydrogenase"/>
    <property type="match status" value="1"/>
</dbReference>
<dbReference type="InterPro" id="IPR002347">
    <property type="entry name" value="SDR_fam"/>
</dbReference>
<reference evidence="4 5" key="1">
    <citation type="submission" date="2019-03" db="EMBL/GenBank/DDBJ databases">
        <title>Genomic Encyclopedia of Type Strains, Phase IV (KMG-IV): sequencing the most valuable type-strain genomes for metagenomic binning, comparative biology and taxonomic classification.</title>
        <authorList>
            <person name="Goeker M."/>
        </authorList>
    </citation>
    <scope>NUCLEOTIDE SEQUENCE [LARGE SCALE GENOMIC DNA]</scope>
    <source>
        <strain evidence="4 5">DSM 18577</strain>
    </source>
</reference>
<organism evidence="4 5">
    <name type="scientific">Celerinatantimonas diazotrophica</name>
    <dbReference type="NCBI Taxonomy" id="412034"/>
    <lineage>
        <taxon>Bacteria</taxon>
        <taxon>Pseudomonadati</taxon>
        <taxon>Pseudomonadota</taxon>
        <taxon>Gammaproteobacteria</taxon>
        <taxon>Celerinatantimonadaceae</taxon>
        <taxon>Celerinatantimonas</taxon>
    </lineage>
</organism>
<dbReference type="RefSeq" id="WP_131912939.1">
    <property type="nucleotide sequence ID" value="NZ_OU594967.1"/>
</dbReference>
<dbReference type="PROSITE" id="PS00061">
    <property type="entry name" value="ADH_SHORT"/>
    <property type="match status" value="1"/>
</dbReference>
<evidence type="ECO:0000256" key="1">
    <source>
        <dbReference type="ARBA" id="ARBA00006484"/>
    </source>
</evidence>
<dbReference type="InterPro" id="IPR020904">
    <property type="entry name" value="Sc_DH/Rdtase_CS"/>
</dbReference>
<dbReference type="InterPro" id="IPR036291">
    <property type="entry name" value="NAD(P)-bd_dom_sf"/>
</dbReference>
<keyword evidence="5" id="KW-1185">Reference proteome</keyword>
<dbReference type="GO" id="GO:0016616">
    <property type="term" value="F:oxidoreductase activity, acting on the CH-OH group of donors, NAD or NADP as acceptor"/>
    <property type="evidence" value="ECO:0007669"/>
    <property type="project" value="UniProtKB-ARBA"/>
</dbReference>
<dbReference type="OrthoDB" id="9810734at2"/>
<gene>
    <name evidence="4" type="ORF">EV690_2130</name>
</gene>
<name>A0A4R1JM50_9GAMM</name>
<evidence type="ECO:0000256" key="2">
    <source>
        <dbReference type="ARBA" id="ARBA00023002"/>
    </source>
</evidence>
<evidence type="ECO:0000313" key="4">
    <source>
        <dbReference type="EMBL" id="TCK52030.1"/>
    </source>
</evidence>
<dbReference type="Pfam" id="PF00106">
    <property type="entry name" value="adh_short"/>
    <property type="match status" value="1"/>
</dbReference>
<dbReference type="EMBL" id="SMGD01000013">
    <property type="protein sequence ID" value="TCK52030.1"/>
    <property type="molecule type" value="Genomic_DNA"/>
</dbReference>
<comment type="similarity">
    <text evidence="1 3">Belongs to the short-chain dehydrogenases/reductases (SDR) family.</text>
</comment>
<dbReference type="PANTHER" id="PTHR42901">
    <property type="entry name" value="ALCOHOL DEHYDROGENASE"/>
    <property type="match status" value="1"/>
</dbReference>
<accession>A0A4R1JM50</accession>
<evidence type="ECO:0000313" key="5">
    <source>
        <dbReference type="Proteomes" id="UP000295565"/>
    </source>
</evidence>
<evidence type="ECO:0000256" key="3">
    <source>
        <dbReference type="RuleBase" id="RU000363"/>
    </source>
</evidence>
<dbReference type="AlphaFoldDB" id="A0A4R1JM50"/>
<dbReference type="Proteomes" id="UP000295565">
    <property type="component" value="Unassembled WGS sequence"/>
</dbReference>
<dbReference type="PRINTS" id="PR00081">
    <property type="entry name" value="GDHRDH"/>
</dbReference>
<protein>
    <submittedName>
        <fullName evidence="4">3-hydroxy acid dehydrogenase/malonic semialdehyde reductase</fullName>
    </submittedName>
</protein>
<dbReference type="SUPFAM" id="SSF51735">
    <property type="entry name" value="NAD(P)-binding Rossmann-fold domains"/>
    <property type="match status" value="1"/>
</dbReference>
<dbReference type="Gene3D" id="3.40.50.720">
    <property type="entry name" value="NAD(P)-binding Rossmann-like Domain"/>
    <property type="match status" value="1"/>
</dbReference>
<comment type="caution">
    <text evidence="4">The sequence shown here is derived from an EMBL/GenBank/DDBJ whole genome shotgun (WGS) entry which is preliminary data.</text>
</comment>